<gene>
    <name evidence="24" type="ORF">D623_10008902</name>
</gene>
<evidence type="ECO:0000256" key="19">
    <source>
        <dbReference type="ARBA" id="ARBA00063450"/>
    </source>
</evidence>
<feature type="domain" description="C2H2-type" evidence="23">
    <location>
        <begin position="1041"/>
        <end position="1069"/>
    </location>
</feature>
<dbReference type="Pfam" id="PF00096">
    <property type="entry name" value="zf-C2H2"/>
    <property type="match status" value="5"/>
</dbReference>
<evidence type="ECO:0000256" key="4">
    <source>
        <dbReference type="ARBA" id="ARBA00022491"/>
    </source>
</evidence>
<dbReference type="GO" id="GO:0008270">
    <property type="term" value="F:zinc ion binding"/>
    <property type="evidence" value="ECO:0007669"/>
    <property type="project" value="UniProtKB-KW"/>
</dbReference>
<keyword evidence="4" id="KW-0678">Repressor</keyword>
<evidence type="ECO:0000256" key="5">
    <source>
        <dbReference type="ARBA" id="ARBA00022499"/>
    </source>
</evidence>
<comment type="subcellular location">
    <subcellularLocation>
        <location evidence="1">Nucleus</location>
    </subcellularLocation>
</comment>
<reference evidence="24 25" key="1">
    <citation type="journal article" date="2013" name="Nat. Commun.">
        <title>Genome analysis reveals insights into physiology and longevity of the Brandt's bat Myotis brandtii.</title>
        <authorList>
            <person name="Seim I."/>
            <person name="Fang X."/>
            <person name="Xiong Z."/>
            <person name="Lobanov A.V."/>
            <person name="Huang Z."/>
            <person name="Ma S."/>
            <person name="Feng Y."/>
            <person name="Turanov A.A."/>
            <person name="Zhu Y."/>
            <person name="Lenz T.L."/>
            <person name="Gerashchenko M.V."/>
            <person name="Fan D."/>
            <person name="Hee Yim S."/>
            <person name="Yao X."/>
            <person name="Jordan D."/>
            <person name="Xiong Y."/>
            <person name="Ma Y."/>
            <person name="Lyapunov A.N."/>
            <person name="Chen G."/>
            <person name="Kulakova O.I."/>
            <person name="Sun Y."/>
            <person name="Lee S.G."/>
            <person name="Bronson R.T."/>
            <person name="Moskalev A.A."/>
            <person name="Sunyaev S.R."/>
            <person name="Zhang G."/>
            <person name="Krogh A."/>
            <person name="Wang J."/>
            <person name="Gladyshev V.N."/>
        </authorList>
    </citation>
    <scope>NUCLEOTIDE SEQUENCE [LARGE SCALE GENOMIC DNA]</scope>
</reference>
<dbReference type="SUPFAM" id="SSF57667">
    <property type="entry name" value="beta-beta-alpha zinc fingers"/>
    <property type="match status" value="8"/>
</dbReference>
<evidence type="ECO:0000256" key="7">
    <source>
        <dbReference type="ARBA" id="ARBA00022723"/>
    </source>
</evidence>
<dbReference type="EMBL" id="KE163563">
    <property type="protein sequence ID" value="EPQ12718.1"/>
    <property type="molecule type" value="Genomic_DNA"/>
</dbReference>
<feature type="region of interest" description="Disordered" evidence="22">
    <location>
        <begin position="89"/>
        <end position="116"/>
    </location>
</feature>
<evidence type="ECO:0000256" key="6">
    <source>
        <dbReference type="ARBA" id="ARBA00022553"/>
    </source>
</evidence>
<evidence type="ECO:0000256" key="13">
    <source>
        <dbReference type="ARBA" id="ARBA00023015"/>
    </source>
</evidence>
<dbReference type="AlphaFoldDB" id="S7PPE8"/>
<feature type="domain" description="C2H2-type" evidence="23">
    <location>
        <begin position="425"/>
        <end position="453"/>
    </location>
</feature>
<evidence type="ECO:0000256" key="18">
    <source>
        <dbReference type="ARBA" id="ARBA00053645"/>
    </source>
</evidence>
<dbReference type="FunFam" id="3.30.160.60:FF:000728">
    <property type="entry name" value="Zinc finger protein 521"/>
    <property type="match status" value="1"/>
</dbReference>
<feature type="domain" description="C2H2-type" evidence="23">
    <location>
        <begin position="385"/>
        <end position="413"/>
    </location>
</feature>
<evidence type="ECO:0000256" key="21">
    <source>
        <dbReference type="PROSITE-ProRule" id="PRU00042"/>
    </source>
</evidence>
<protein>
    <recommendedName>
        <fullName evidence="20">Zinc finger protein 521</fullName>
    </recommendedName>
</protein>
<keyword evidence="25" id="KW-1185">Reference proteome</keyword>
<evidence type="ECO:0000256" key="12">
    <source>
        <dbReference type="ARBA" id="ARBA00022843"/>
    </source>
</evidence>
<keyword evidence="12" id="KW-0832">Ubl conjugation</keyword>
<feature type="region of interest" description="Disordered" evidence="22">
    <location>
        <begin position="1"/>
        <end position="50"/>
    </location>
</feature>
<feature type="domain" description="C2H2-type" evidence="23">
    <location>
        <begin position="154"/>
        <end position="181"/>
    </location>
</feature>
<dbReference type="PROSITE" id="PS50157">
    <property type="entry name" value="ZINC_FINGER_C2H2_2"/>
    <property type="match status" value="20"/>
</dbReference>
<keyword evidence="9 21" id="KW-0863">Zinc-finger</keyword>
<dbReference type="FunFam" id="3.30.160.60:FF:000143">
    <property type="entry name" value="Zinc finger protein 521"/>
    <property type="match status" value="1"/>
</dbReference>
<accession>S7PPE8</accession>
<dbReference type="PROSITE" id="PS00028">
    <property type="entry name" value="ZINC_FINGER_C2H2_1"/>
    <property type="match status" value="22"/>
</dbReference>
<feature type="domain" description="C2H2-type" evidence="23">
    <location>
        <begin position="670"/>
        <end position="698"/>
    </location>
</feature>
<keyword evidence="11" id="KW-0862">Zinc</keyword>
<evidence type="ECO:0000256" key="22">
    <source>
        <dbReference type="SAM" id="MobiDB-lite"/>
    </source>
</evidence>
<keyword evidence="15" id="KW-0010">Activator</keyword>
<feature type="domain" description="C2H2-type" evidence="23">
    <location>
        <begin position="210"/>
        <end position="237"/>
    </location>
</feature>
<comment type="similarity">
    <text evidence="2">Belongs to the krueppel C2H2-type zinc-finger protein family.</text>
</comment>
<dbReference type="GO" id="GO:0005654">
    <property type="term" value="C:nucleoplasm"/>
    <property type="evidence" value="ECO:0007669"/>
    <property type="project" value="UniProtKB-ARBA"/>
</dbReference>
<evidence type="ECO:0000256" key="20">
    <source>
        <dbReference type="ARBA" id="ARBA00068672"/>
    </source>
</evidence>
<evidence type="ECO:0000256" key="14">
    <source>
        <dbReference type="ARBA" id="ARBA00023125"/>
    </source>
</evidence>
<keyword evidence="5" id="KW-1017">Isopeptide bond</keyword>
<evidence type="ECO:0000256" key="10">
    <source>
        <dbReference type="ARBA" id="ARBA00022782"/>
    </source>
</evidence>
<feature type="domain" description="C2H2-type" evidence="23">
    <location>
        <begin position="126"/>
        <end position="153"/>
    </location>
</feature>
<keyword evidence="10" id="KW-0221">Differentiation</keyword>
<sequence length="1123" mass="125892">MEQGFGTAASKTGTARWRGSVDPNCKLEDKPEDGEALDGKKRPEDAEELEDEAVHSCDSCLQVFESLSDITEHKINQCQLADGVDVEDDPTCSWPASSPSSKDQTSPSHGEGCDFGEEEGGPGLPYPCQFCDKSFSRLSYLKHHEQSHSDKLPFKCTYCSRLFKHKRSRDRHIKLHTGDKKYHCHECEAAFSRSDHLKIHLKTHTSNKPYKCAICRRGFLSSSSLHGHMQVHERGKDGAPPGSRLDDWKLKDTQKTAQKKCGYCHELFVEEASLLGHVEQAHGGEKKNACSLCSESFLTVEELYSHVDSHQQPESCNHSNSPSLVTVGYTSVSSTTPDSNLSVDSSTMAKVTYSCVYCSKQLFSSLAVLQIHLKTMHLDKPEQAHICQYCLEVLPSLYNLNEHLKQVHDTQDPGLMVSAMPAIVYQCNFCSEVVNDLNTLQEHIRCSHGFANPVAKDSNAFFCPHCYMGFLTDSSLEEHIRQVHCDLSGSRFGSPVLGTPKDPVVEVYSCSYCTNSPIFNSVLKLNKHIKENHKNIPLALNYIHNGKKSRALSPLSPVALEQTSLKMMQAVGGAPARPAGEYVCNQCGAKYTSLDGFQTHLKTHLDTVLPKLTCPQCSKEFPNQESLLKHVTIHFMITSTYYICESCDKQFTSVDDLQKHLLDMHTFVFFRCTLCQEVFDSKVSIQLHLAVKHSNEKKVYRCTSCNWDFRSEADLQLHVRHNHLENQGKAHKCIFCGEAFGTEVELQCHITTHSKKYNCRFCSKAFHAIILLEKHLREKHCVFEAKTPNGGANGASEQVQKEEVELQTLLTNSQESHNSHDGSEEDVDASEPMYGCDICGAAYTMETLLQNHQLRDHNIRPGESAIVKKKAELIKGNYKCNVCSRTFFSENGLREHMQTHLGPVKHYMCPICGERFPSLLTLTEHKVTHSKSLDTGNCRICKLPLQSEEEFLEHCQMHPDLRNSLTGFRCVVCMQTVTSTLELKIHGTFHMQKLAGSSAASSPNGQGLQKLYKCALCLKEFRSKQDLVKLDGKGKAGGPKTRCSSCNVKFESESELQSHVQAVHRELLPEGGAQLKTPQVSPMPRISPSQADEKKTYQCIKCQMVFYNEWDIQVHVANHMIGE</sequence>
<name>S7PPE8_MYOBR</name>
<feature type="compositionally biased region" description="Low complexity" evidence="22">
    <location>
        <begin position="95"/>
        <end position="110"/>
    </location>
</feature>
<feature type="domain" description="C2H2-type" evidence="23">
    <location>
        <begin position="700"/>
        <end position="728"/>
    </location>
</feature>
<keyword evidence="16" id="KW-0804">Transcription</keyword>
<feature type="domain" description="C2H2-type" evidence="23">
    <location>
        <begin position="259"/>
        <end position="287"/>
    </location>
</feature>
<feature type="domain" description="C2H2-type" evidence="23">
    <location>
        <begin position="582"/>
        <end position="604"/>
    </location>
</feature>
<dbReference type="eggNOG" id="KOG1721">
    <property type="taxonomic scope" value="Eukaryota"/>
</dbReference>
<feature type="domain" description="C2H2-type" evidence="23">
    <location>
        <begin position="612"/>
        <end position="634"/>
    </location>
</feature>
<proteinExistence type="inferred from homology"/>
<dbReference type="PANTHER" id="PTHR24379">
    <property type="entry name" value="KRAB AND ZINC FINGER DOMAIN-CONTAINING"/>
    <property type="match status" value="1"/>
</dbReference>
<dbReference type="Pfam" id="PF13912">
    <property type="entry name" value="zf-C2H2_6"/>
    <property type="match status" value="4"/>
</dbReference>
<feature type="domain" description="C2H2-type" evidence="23">
    <location>
        <begin position="878"/>
        <end position="905"/>
    </location>
</feature>
<keyword evidence="3" id="KW-0217">Developmental protein</keyword>
<dbReference type="PANTHER" id="PTHR24379:SF128">
    <property type="entry name" value="C2H2-TYPE DOMAIN-CONTAINING PROTEIN"/>
    <property type="match status" value="1"/>
</dbReference>
<keyword evidence="17" id="KW-0539">Nucleus</keyword>
<organism evidence="24 25">
    <name type="scientific">Myotis brandtii</name>
    <name type="common">Brandt's bat</name>
    <dbReference type="NCBI Taxonomy" id="109478"/>
    <lineage>
        <taxon>Eukaryota</taxon>
        <taxon>Metazoa</taxon>
        <taxon>Chordata</taxon>
        <taxon>Craniata</taxon>
        <taxon>Vertebrata</taxon>
        <taxon>Euteleostomi</taxon>
        <taxon>Mammalia</taxon>
        <taxon>Eutheria</taxon>
        <taxon>Laurasiatheria</taxon>
        <taxon>Chiroptera</taxon>
        <taxon>Yangochiroptera</taxon>
        <taxon>Vespertilionidae</taxon>
        <taxon>Myotis</taxon>
    </lineage>
</organism>
<dbReference type="FunFam" id="3.30.160.60:FF:000261">
    <property type="entry name" value="Zinc finger protein 521"/>
    <property type="match status" value="1"/>
</dbReference>
<evidence type="ECO:0000256" key="9">
    <source>
        <dbReference type="ARBA" id="ARBA00022771"/>
    </source>
</evidence>
<dbReference type="Proteomes" id="UP000052978">
    <property type="component" value="Unassembled WGS sequence"/>
</dbReference>
<comment type="subunit">
    <text evidence="19">Interacts with EBF1. Interacts with SMAD1 and SMAD4.</text>
</comment>
<evidence type="ECO:0000313" key="25">
    <source>
        <dbReference type="Proteomes" id="UP000052978"/>
    </source>
</evidence>
<dbReference type="InterPro" id="IPR013087">
    <property type="entry name" value="Znf_C2H2_type"/>
</dbReference>
<feature type="domain" description="C2H2-type" evidence="23">
    <location>
        <begin position="907"/>
        <end position="934"/>
    </location>
</feature>
<dbReference type="FunFam" id="3.30.160.60:FF:000107">
    <property type="entry name" value="Zinc finger protein 521"/>
    <property type="match status" value="1"/>
</dbReference>
<evidence type="ECO:0000256" key="17">
    <source>
        <dbReference type="ARBA" id="ARBA00023242"/>
    </source>
</evidence>
<keyword evidence="7" id="KW-0479">Metal-binding</keyword>
<dbReference type="SMART" id="SM00355">
    <property type="entry name" value="ZnF_C2H2"/>
    <property type="match status" value="26"/>
</dbReference>
<comment type="function">
    <text evidence="18">Transcription factor that can both act as an activator or a repressor depending on the context. Involved in BMP signaling and in the regulation of the immature compartment of the hematopoietic system. Associates with SMADs in response to BMP2 leading to activate transcription of BMP target genes. Acts as a transcriptional repressor via its interaction with EBF1, a transcription factor involved specification of B-cell lineage; this interaction preventing EBF1 to bind DNA and activate target genes.</text>
</comment>
<keyword evidence="6" id="KW-0597">Phosphoprotein</keyword>
<feature type="domain" description="C2H2-type" evidence="23">
    <location>
        <begin position="757"/>
        <end position="780"/>
    </location>
</feature>
<evidence type="ECO:0000256" key="11">
    <source>
        <dbReference type="ARBA" id="ARBA00022833"/>
    </source>
</evidence>
<dbReference type="FunFam" id="3.30.160.60:FF:000167">
    <property type="entry name" value="Zinc finger protein 521"/>
    <property type="match status" value="1"/>
</dbReference>
<dbReference type="FunFam" id="3.30.160.60:FF:002477">
    <property type="entry name" value="Zinc finger protein 521"/>
    <property type="match status" value="1"/>
</dbReference>
<evidence type="ECO:0000313" key="24">
    <source>
        <dbReference type="EMBL" id="EPQ12718.1"/>
    </source>
</evidence>
<evidence type="ECO:0000256" key="1">
    <source>
        <dbReference type="ARBA" id="ARBA00004123"/>
    </source>
</evidence>
<evidence type="ECO:0000256" key="8">
    <source>
        <dbReference type="ARBA" id="ARBA00022737"/>
    </source>
</evidence>
<dbReference type="InterPro" id="IPR036236">
    <property type="entry name" value="Znf_C2H2_sf"/>
</dbReference>
<keyword evidence="14" id="KW-0238">DNA-binding</keyword>
<evidence type="ECO:0000259" key="23">
    <source>
        <dbReference type="PROSITE" id="PS50157"/>
    </source>
</evidence>
<evidence type="ECO:0000256" key="2">
    <source>
        <dbReference type="ARBA" id="ARBA00006991"/>
    </source>
</evidence>
<evidence type="ECO:0000256" key="15">
    <source>
        <dbReference type="ARBA" id="ARBA00023159"/>
    </source>
</evidence>
<dbReference type="Gene3D" id="3.30.160.60">
    <property type="entry name" value="Classic Zinc Finger"/>
    <property type="match status" value="12"/>
</dbReference>
<evidence type="ECO:0000256" key="16">
    <source>
        <dbReference type="ARBA" id="ARBA00023163"/>
    </source>
</evidence>
<keyword evidence="8" id="KW-0677">Repeat</keyword>
<feature type="domain" description="C2H2-type" evidence="23">
    <location>
        <begin position="288"/>
        <end position="315"/>
    </location>
</feature>
<feature type="domain" description="C2H2-type" evidence="23">
    <location>
        <begin position="731"/>
        <end position="758"/>
    </location>
</feature>
<feature type="domain" description="C2H2-type" evidence="23">
    <location>
        <begin position="642"/>
        <end position="666"/>
    </location>
</feature>
<feature type="domain" description="C2H2-type" evidence="23">
    <location>
        <begin position="461"/>
        <end position="484"/>
    </location>
</feature>
<dbReference type="FunFam" id="3.30.160.60:FF:000998">
    <property type="entry name" value="Zinc finger protein 521"/>
    <property type="match status" value="1"/>
</dbReference>
<dbReference type="FunFam" id="3.30.160.60:FF:000483">
    <property type="entry name" value="Zinc finger protein 423"/>
    <property type="match status" value="1"/>
</dbReference>
<evidence type="ECO:0000256" key="3">
    <source>
        <dbReference type="ARBA" id="ARBA00022473"/>
    </source>
</evidence>
<feature type="domain" description="C2H2-type" evidence="23">
    <location>
        <begin position="834"/>
        <end position="861"/>
    </location>
</feature>
<feature type="domain" description="C2H2-type" evidence="23">
    <location>
        <begin position="182"/>
        <end position="209"/>
    </location>
</feature>
<dbReference type="Pfam" id="PF12874">
    <property type="entry name" value="zf-met"/>
    <property type="match status" value="1"/>
</dbReference>
<keyword evidence="13" id="KW-0805">Transcription regulation</keyword>